<dbReference type="GO" id="GO:0016747">
    <property type="term" value="F:acyltransferase activity, transferring groups other than amino-acyl groups"/>
    <property type="evidence" value="ECO:0007669"/>
    <property type="project" value="InterPro"/>
</dbReference>
<dbReference type="InterPro" id="IPR029058">
    <property type="entry name" value="AB_hydrolase_fold"/>
</dbReference>
<feature type="domain" description="AB hydrolase-1" evidence="1">
    <location>
        <begin position="67"/>
        <end position="169"/>
    </location>
</feature>
<dbReference type="PANTHER" id="PTHR32268">
    <property type="entry name" value="HOMOSERINE O-ACETYLTRANSFERASE"/>
    <property type="match status" value="1"/>
</dbReference>
<dbReference type="AlphaFoldDB" id="A0A0F9T307"/>
<dbReference type="SUPFAM" id="SSF53474">
    <property type="entry name" value="alpha/beta-Hydrolases"/>
    <property type="match status" value="1"/>
</dbReference>
<evidence type="ECO:0000313" key="2">
    <source>
        <dbReference type="EMBL" id="KKN43386.1"/>
    </source>
</evidence>
<dbReference type="Pfam" id="PF00561">
    <property type="entry name" value="Abhydrolase_1"/>
    <property type="match status" value="1"/>
</dbReference>
<organism evidence="2">
    <name type="scientific">marine sediment metagenome</name>
    <dbReference type="NCBI Taxonomy" id="412755"/>
    <lineage>
        <taxon>unclassified sequences</taxon>
        <taxon>metagenomes</taxon>
        <taxon>ecological metagenomes</taxon>
    </lineage>
</organism>
<dbReference type="InterPro" id="IPR000073">
    <property type="entry name" value="AB_hydrolase_1"/>
</dbReference>
<name>A0A0F9T307_9ZZZZ</name>
<dbReference type="PANTHER" id="PTHR32268:SF15">
    <property type="entry name" value="HOMOSERINE ACETYLTRANSFERASE FAMILY PROTEIN (AFU_ORTHOLOGUE AFUA_1G15350)"/>
    <property type="match status" value="1"/>
</dbReference>
<dbReference type="InterPro" id="IPR008220">
    <property type="entry name" value="HAT_MetX-like"/>
</dbReference>
<evidence type="ECO:0000259" key="1">
    <source>
        <dbReference type="Pfam" id="PF00561"/>
    </source>
</evidence>
<accession>A0A0F9T307</accession>
<dbReference type="PIRSF" id="PIRSF000443">
    <property type="entry name" value="Homoser_Ac_trans"/>
    <property type="match status" value="1"/>
</dbReference>
<reference evidence="2" key="1">
    <citation type="journal article" date="2015" name="Nature">
        <title>Complex archaea that bridge the gap between prokaryotes and eukaryotes.</title>
        <authorList>
            <person name="Spang A."/>
            <person name="Saw J.H."/>
            <person name="Jorgensen S.L."/>
            <person name="Zaremba-Niedzwiedzka K."/>
            <person name="Martijn J."/>
            <person name="Lind A.E."/>
            <person name="van Eijk R."/>
            <person name="Schleper C."/>
            <person name="Guy L."/>
            <person name="Ettema T.J."/>
        </authorList>
    </citation>
    <scope>NUCLEOTIDE SEQUENCE</scope>
</reference>
<dbReference type="NCBIfam" id="NF005757">
    <property type="entry name" value="PRK07581.1"/>
    <property type="match status" value="1"/>
</dbReference>
<comment type="caution">
    <text evidence="2">The sequence shown here is derived from an EMBL/GenBank/DDBJ whole genome shotgun (WGS) entry which is preliminary data.</text>
</comment>
<proteinExistence type="predicted"/>
<dbReference type="Gene3D" id="3.40.50.1820">
    <property type="entry name" value="alpha/beta hydrolase"/>
    <property type="match status" value="1"/>
</dbReference>
<gene>
    <name evidence="2" type="ORF">LCGC14_0703780</name>
</gene>
<dbReference type="EMBL" id="LAZR01001515">
    <property type="protein sequence ID" value="KKN43386.1"/>
    <property type="molecule type" value="Genomic_DNA"/>
</dbReference>
<sequence length="341" mass="37758">MQSIQPVEKTYHAGDFVLQSGKILLDTRLHYLQIGELNDSRDNLILLPTYYGGTHTGNLPLIGAQGPIDPERHCIVIPNLIGNGQSTSPSNAHPSHRGPNFPYVSLYDNVQLQHQLLESCFSVADIALVAGWSMGGMQALQWACLYPQQVKRVAAICATAHCWPHNQVFLEGVKAALTCDSAWQGGNYQKPPAAGLKAFGRVYAGWAYSQAFFRNQTYRELGFDSIEQLLNFWEADHLQQDANNLLAVLHTWKCGDISNNSRFNGDMAQALKAIKANTLIMPSSTDFYFTAEDAQNEAEQMVDATFHPLQSEWGHCAGAPGRNSADTRYILEALRQLMSKS</sequence>
<protein>
    <recommendedName>
        <fullName evidence="1">AB hydrolase-1 domain-containing protein</fullName>
    </recommendedName>
</protein>